<dbReference type="PANTHER" id="PTHR31727">
    <property type="entry name" value="OLEOYL-ACYL CARRIER PROTEIN THIOESTERASE 1, CHLOROPLASTIC"/>
    <property type="match status" value="1"/>
</dbReference>
<keyword evidence="7" id="KW-0275">Fatty acid biosynthesis</keyword>
<sequence>MKKVWEESFKIASYHLDFQQELKPSVLQQYFQEAAGNHAESLGAGYDTLMERELFWALSRIRIEIERMPKWGETIRIETWPVGVERLFFRRDFLMYDEQDNEIVRGASGWLLVNAKTMRPQRMAALGVEIPDNAGKFALEGSLPDRISLENPEPAFRKVIRYDEIDMNMHVNNTRYLDWVTDCFDREHYEQNALSAFSLEFLSEVRWGDEMEMQIEHNGTDARVQAVETASAKALFKAEVEWRKRS</sequence>
<dbReference type="GO" id="GO:0016297">
    <property type="term" value="F:fatty acyl-[ACP] hydrolase activity"/>
    <property type="evidence" value="ECO:0007669"/>
    <property type="project" value="InterPro"/>
</dbReference>
<evidence type="ECO:0000313" key="11">
    <source>
        <dbReference type="EMBL" id="PSK80306.1"/>
    </source>
</evidence>
<evidence type="ECO:0000313" key="13">
    <source>
        <dbReference type="Proteomes" id="UP000396862"/>
    </source>
</evidence>
<evidence type="ECO:0000259" key="8">
    <source>
        <dbReference type="Pfam" id="PF01643"/>
    </source>
</evidence>
<dbReference type="InterPro" id="IPR002864">
    <property type="entry name" value="Acyl-ACP_thioesterase_NHD"/>
</dbReference>
<keyword evidence="6" id="KW-0443">Lipid metabolism</keyword>
<dbReference type="Pfam" id="PF20791">
    <property type="entry name" value="Acyl-ACP_TE_C"/>
    <property type="match status" value="1"/>
</dbReference>
<keyword evidence="13" id="KW-1185">Reference proteome</keyword>
<dbReference type="Proteomes" id="UP000396862">
    <property type="component" value="Unassembled WGS sequence"/>
</dbReference>
<dbReference type="EMBL" id="BLAU01000001">
    <property type="protein sequence ID" value="GET23116.1"/>
    <property type="molecule type" value="Genomic_DNA"/>
</dbReference>
<comment type="similarity">
    <text evidence="1">Belongs to the acyl-ACP thioesterase family.</text>
</comment>
<evidence type="ECO:0000256" key="6">
    <source>
        <dbReference type="ARBA" id="ARBA00023098"/>
    </source>
</evidence>
<dbReference type="GO" id="GO:0000036">
    <property type="term" value="F:acyl carrier activity"/>
    <property type="evidence" value="ECO:0007669"/>
    <property type="project" value="TreeGrafter"/>
</dbReference>
<keyword evidence="3" id="KW-0378">Hydrolase</keyword>
<dbReference type="Pfam" id="PF01643">
    <property type="entry name" value="Acyl-ACP_TE"/>
    <property type="match status" value="1"/>
</dbReference>
<evidence type="ECO:0000256" key="7">
    <source>
        <dbReference type="ARBA" id="ARBA00023160"/>
    </source>
</evidence>
<name>A0A2P8C5R9_9BACT</name>
<reference evidence="11 12" key="1">
    <citation type="submission" date="2018-03" db="EMBL/GenBank/DDBJ databases">
        <title>Genomic Encyclopedia of Archaeal and Bacterial Type Strains, Phase II (KMG-II): from individual species to whole genera.</title>
        <authorList>
            <person name="Goeker M."/>
        </authorList>
    </citation>
    <scope>NUCLEOTIDE SEQUENCE [LARGE SCALE GENOMIC DNA]</scope>
    <source>
        <strain evidence="11 12">DSM 27267</strain>
    </source>
</reference>
<evidence type="ECO:0000256" key="1">
    <source>
        <dbReference type="ARBA" id="ARBA00006500"/>
    </source>
</evidence>
<protein>
    <submittedName>
        <fullName evidence="11">Acyl-ACP thioesterase</fullName>
    </submittedName>
</protein>
<dbReference type="EMBL" id="PYGC01000018">
    <property type="protein sequence ID" value="PSK80306.1"/>
    <property type="molecule type" value="Genomic_DNA"/>
</dbReference>
<evidence type="ECO:0000256" key="5">
    <source>
        <dbReference type="ARBA" id="ARBA00022946"/>
    </source>
</evidence>
<keyword evidence="5" id="KW-0809">Transit peptide</keyword>
<evidence type="ECO:0000256" key="3">
    <source>
        <dbReference type="ARBA" id="ARBA00022801"/>
    </source>
</evidence>
<proteinExistence type="inferred from homology"/>
<dbReference type="OrthoDB" id="9801517at2"/>
<evidence type="ECO:0000256" key="4">
    <source>
        <dbReference type="ARBA" id="ARBA00022832"/>
    </source>
</evidence>
<dbReference type="InterPro" id="IPR029069">
    <property type="entry name" value="HotDog_dom_sf"/>
</dbReference>
<dbReference type="Gene3D" id="3.10.129.10">
    <property type="entry name" value="Hotdog Thioesterase"/>
    <property type="match status" value="2"/>
</dbReference>
<evidence type="ECO:0000313" key="12">
    <source>
        <dbReference type="Proteomes" id="UP000240621"/>
    </source>
</evidence>
<dbReference type="PANTHER" id="PTHR31727:SF6">
    <property type="entry name" value="OLEOYL-ACYL CARRIER PROTEIN THIOESTERASE 1, CHLOROPLASTIC"/>
    <property type="match status" value="1"/>
</dbReference>
<feature type="domain" description="Acyl-ACP thioesterase N-terminal hotdog" evidence="8">
    <location>
        <begin position="3"/>
        <end position="124"/>
    </location>
</feature>
<evidence type="ECO:0000256" key="2">
    <source>
        <dbReference type="ARBA" id="ARBA00022516"/>
    </source>
</evidence>
<keyword evidence="4" id="KW-0276">Fatty acid metabolism</keyword>
<dbReference type="RefSeq" id="WP_106543905.1">
    <property type="nucleotide sequence ID" value="NZ_BLAU01000001.1"/>
</dbReference>
<evidence type="ECO:0000313" key="10">
    <source>
        <dbReference type="EMBL" id="GET23116.1"/>
    </source>
</evidence>
<accession>A0A2P8C5R9</accession>
<dbReference type="SUPFAM" id="SSF54637">
    <property type="entry name" value="Thioesterase/thiol ester dehydrase-isomerase"/>
    <property type="match status" value="2"/>
</dbReference>
<keyword evidence="2" id="KW-0444">Lipid biosynthesis</keyword>
<dbReference type="CDD" id="cd00586">
    <property type="entry name" value="4HBT"/>
    <property type="match status" value="1"/>
</dbReference>
<organism evidence="11 12">
    <name type="scientific">Prolixibacter denitrificans</name>
    <dbReference type="NCBI Taxonomy" id="1541063"/>
    <lineage>
        <taxon>Bacteria</taxon>
        <taxon>Pseudomonadati</taxon>
        <taxon>Bacteroidota</taxon>
        <taxon>Bacteroidia</taxon>
        <taxon>Marinilabiliales</taxon>
        <taxon>Prolixibacteraceae</taxon>
        <taxon>Prolixibacter</taxon>
    </lineage>
</organism>
<dbReference type="InterPro" id="IPR045023">
    <property type="entry name" value="FATA/B"/>
</dbReference>
<dbReference type="AlphaFoldDB" id="A0A2P8C5R9"/>
<reference evidence="10 13" key="2">
    <citation type="submission" date="2019-10" db="EMBL/GenBank/DDBJ databases">
        <title>Prolixibacter strains distinguished by the presence of nitrate reductase genes were adept at nitrate-dependent anaerobic corrosion of metallic iron and carbon steel.</title>
        <authorList>
            <person name="Iino T."/>
            <person name="Shono N."/>
            <person name="Ito K."/>
            <person name="Nakamura R."/>
            <person name="Sueoka K."/>
            <person name="Harayama S."/>
            <person name="Ohkuma M."/>
        </authorList>
    </citation>
    <scope>NUCLEOTIDE SEQUENCE [LARGE SCALE GENOMIC DNA]</scope>
    <source>
        <strain evidence="10 13">MIC1-1</strain>
    </source>
</reference>
<dbReference type="InterPro" id="IPR049427">
    <property type="entry name" value="Acyl-ACP_TE_C"/>
</dbReference>
<gene>
    <name evidence="11" type="ORF">CLV93_1189</name>
    <name evidence="10" type="ORF">JCM18694_33620</name>
</gene>
<comment type="caution">
    <text evidence="11">The sequence shown here is derived from an EMBL/GenBank/DDBJ whole genome shotgun (WGS) entry which is preliminary data.</text>
</comment>
<evidence type="ECO:0000259" key="9">
    <source>
        <dbReference type="Pfam" id="PF20791"/>
    </source>
</evidence>
<dbReference type="Proteomes" id="UP000240621">
    <property type="component" value="Unassembled WGS sequence"/>
</dbReference>
<feature type="domain" description="Acyl-ACP thioesterase-like C-terminal" evidence="9">
    <location>
        <begin position="160"/>
        <end position="244"/>
    </location>
</feature>